<keyword evidence="2" id="KW-0472">Membrane</keyword>
<keyword evidence="2" id="KW-0812">Transmembrane</keyword>
<evidence type="ECO:0000313" key="4">
    <source>
        <dbReference type="EMBL" id="GIG01382.1"/>
    </source>
</evidence>
<evidence type="ECO:0000256" key="1">
    <source>
        <dbReference type="ARBA" id="ARBA00022729"/>
    </source>
</evidence>
<keyword evidence="2" id="KW-1133">Transmembrane helix</keyword>
<dbReference type="PROSITE" id="PS51109">
    <property type="entry name" value="G5"/>
    <property type="match status" value="1"/>
</dbReference>
<dbReference type="AlphaFoldDB" id="A0A8J3P2P4"/>
<name>A0A8J3P2P4_9ACTN</name>
<keyword evidence="1" id="KW-0732">Signal</keyword>
<sequence>MTHQTPGNPHPAPWPAAPKTGFLAGLGPGQKVGLFLGIGFVSIVLACCGGTAFLGAISGSPDAEPTRPVAAAVPSGAAATAGVAAEGLTVSPSPEAALVEPTPAEPVASPTPVQPVVEKRTVTQTKTIAHGVKRVNDSTLAKGTTRVKTQGVNGTRKITYTVTLTDGVETSRVQVRDEVVKQPVTEVILVGTKVAATSSCDKNYSGCVPIASDVDCAGGSGNGPKYVRGPIRVIGSDIYDLDSDNDGVACE</sequence>
<dbReference type="RefSeq" id="WP_203832212.1">
    <property type="nucleotide sequence ID" value="NZ_BONH01000038.1"/>
</dbReference>
<feature type="domain" description="G5" evidence="3">
    <location>
        <begin position="113"/>
        <end position="194"/>
    </location>
</feature>
<gene>
    <name evidence="4" type="ORF">Cci01nite_64750</name>
</gene>
<evidence type="ECO:0000259" key="3">
    <source>
        <dbReference type="PROSITE" id="PS51109"/>
    </source>
</evidence>
<comment type="caution">
    <text evidence="4">The sequence shown here is derived from an EMBL/GenBank/DDBJ whole genome shotgun (WGS) entry which is preliminary data.</text>
</comment>
<dbReference type="EMBL" id="BONH01000038">
    <property type="protein sequence ID" value="GIG01382.1"/>
    <property type="molecule type" value="Genomic_DNA"/>
</dbReference>
<accession>A0A8J3P2P4</accession>
<dbReference type="Gene3D" id="2.20.230.10">
    <property type="entry name" value="Resuscitation-promoting factor rpfb"/>
    <property type="match status" value="1"/>
</dbReference>
<protein>
    <recommendedName>
        <fullName evidence="3">G5 domain-containing protein</fullName>
    </recommendedName>
</protein>
<keyword evidence="5" id="KW-1185">Reference proteome</keyword>
<organism evidence="4 5">
    <name type="scientific">Catellatospora citrea</name>
    <dbReference type="NCBI Taxonomy" id="53366"/>
    <lineage>
        <taxon>Bacteria</taxon>
        <taxon>Bacillati</taxon>
        <taxon>Actinomycetota</taxon>
        <taxon>Actinomycetes</taxon>
        <taxon>Micromonosporales</taxon>
        <taxon>Micromonosporaceae</taxon>
        <taxon>Catellatospora</taxon>
    </lineage>
</organism>
<evidence type="ECO:0000256" key="2">
    <source>
        <dbReference type="SAM" id="Phobius"/>
    </source>
</evidence>
<reference evidence="4 5" key="1">
    <citation type="submission" date="2021-01" db="EMBL/GenBank/DDBJ databases">
        <title>Whole genome shotgun sequence of Catellatospora citrea NBRC 14495.</title>
        <authorList>
            <person name="Komaki H."/>
            <person name="Tamura T."/>
        </authorList>
    </citation>
    <scope>NUCLEOTIDE SEQUENCE [LARGE SCALE GENOMIC DNA]</scope>
    <source>
        <strain evidence="4 5">NBRC 14495</strain>
    </source>
</reference>
<dbReference type="SMART" id="SM01208">
    <property type="entry name" value="G5"/>
    <property type="match status" value="1"/>
</dbReference>
<dbReference type="Pfam" id="PF07501">
    <property type="entry name" value="G5"/>
    <property type="match status" value="1"/>
</dbReference>
<evidence type="ECO:0000313" key="5">
    <source>
        <dbReference type="Proteomes" id="UP000659904"/>
    </source>
</evidence>
<dbReference type="InterPro" id="IPR011098">
    <property type="entry name" value="G5_dom"/>
</dbReference>
<proteinExistence type="predicted"/>
<dbReference type="Proteomes" id="UP000659904">
    <property type="component" value="Unassembled WGS sequence"/>
</dbReference>
<feature type="transmembrane region" description="Helical" evidence="2">
    <location>
        <begin position="32"/>
        <end position="57"/>
    </location>
</feature>